<keyword evidence="7" id="KW-1185">Reference proteome</keyword>
<dbReference type="SUPFAM" id="SSF55961">
    <property type="entry name" value="Bet v1-like"/>
    <property type="match status" value="1"/>
</dbReference>
<dbReference type="SMART" id="SM00418">
    <property type="entry name" value="HTH_ARSR"/>
    <property type="match status" value="1"/>
</dbReference>
<evidence type="ECO:0000313" key="6">
    <source>
        <dbReference type="EMBL" id="GAA4426919.1"/>
    </source>
</evidence>
<dbReference type="PANTHER" id="PTHR33154:SF33">
    <property type="entry name" value="TRANSCRIPTIONAL REPRESSOR SDPR"/>
    <property type="match status" value="1"/>
</dbReference>
<dbReference type="Pfam" id="PF08327">
    <property type="entry name" value="AHSA1"/>
    <property type="match status" value="1"/>
</dbReference>
<dbReference type="InterPro" id="IPR023393">
    <property type="entry name" value="START-like_dom_sf"/>
</dbReference>
<evidence type="ECO:0000259" key="5">
    <source>
        <dbReference type="PROSITE" id="PS50987"/>
    </source>
</evidence>
<protein>
    <submittedName>
        <fullName evidence="6">Metalloregulator ArsR/SmtB family transcription factor</fullName>
    </submittedName>
</protein>
<dbReference type="PROSITE" id="PS50987">
    <property type="entry name" value="HTH_ARSR_2"/>
    <property type="match status" value="1"/>
</dbReference>
<dbReference type="InterPro" id="IPR013538">
    <property type="entry name" value="ASHA1/2-like_C"/>
</dbReference>
<sequence>MAALAYPRRWQIVELLAERPRSVGELAAVTGLRQPQTTKHLQHLARAGLVTVYPLAQRRVYALETAPLADLCHRLHELVATAEENSGERDVVERYRDAIAAETTAADRERWADERTFAFDRELAAPRDIVWQHWTDPALLAAWWAPPSMVVSDCVLEPTRGGRVVLEYRDAEGRYRAEGVVDTAAEPEHLAFRLAPLNAAGDVTFTGHYDVTLHEIGPGTRLEVRLRITDTALEAVPYIAGIQTGWRQVLDNLARAVVRTDTATDARTDQNTTS</sequence>
<feature type="domain" description="HTH arsR-type" evidence="5">
    <location>
        <begin position="1"/>
        <end position="83"/>
    </location>
</feature>
<proteinExistence type="inferred from homology"/>
<keyword evidence="4" id="KW-0804">Transcription</keyword>
<evidence type="ECO:0000313" key="7">
    <source>
        <dbReference type="Proteomes" id="UP001500622"/>
    </source>
</evidence>
<dbReference type="InterPro" id="IPR001845">
    <property type="entry name" value="HTH_ArsR_DNA-bd_dom"/>
</dbReference>
<reference evidence="7" key="1">
    <citation type="journal article" date="2019" name="Int. J. Syst. Evol. Microbiol.">
        <title>The Global Catalogue of Microorganisms (GCM) 10K type strain sequencing project: providing services to taxonomists for standard genome sequencing and annotation.</title>
        <authorList>
            <consortium name="The Broad Institute Genomics Platform"/>
            <consortium name="The Broad Institute Genome Sequencing Center for Infectious Disease"/>
            <person name="Wu L."/>
            <person name="Ma J."/>
        </authorList>
    </citation>
    <scope>NUCLEOTIDE SEQUENCE [LARGE SCALE GENOMIC DNA]</scope>
    <source>
        <strain evidence="7">JCM 17810</strain>
    </source>
</reference>
<accession>A0ABP8LE91</accession>
<dbReference type="InterPro" id="IPR011991">
    <property type="entry name" value="ArsR-like_HTH"/>
</dbReference>
<dbReference type="Gene3D" id="3.30.530.20">
    <property type="match status" value="1"/>
</dbReference>
<name>A0ABP8LE91_9MICO</name>
<dbReference type="EMBL" id="BAABGN010000011">
    <property type="protein sequence ID" value="GAA4426919.1"/>
    <property type="molecule type" value="Genomic_DNA"/>
</dbReference>
<dbReference type="CDD" id="cd07814">
    <property type="entry name" value="SRPBCC_CalC_Aha1-like"/>
    <property type="match status" value="1"/>
</dbReference>
<dbReference type="RefSeq" id="WP_345216711.1">
    <property type="nucleotide sequence ID" value="NZ_BAABGN010000011.1"/>
</dbReference>
<evidence type="ECO:0000256" key="4">
    <source>
        <dbReference type="ARBA" id="ARBA00023163"/>
    </source>
</evidence>
<dbReference type="InterPro" id="IPR036388">
    <property type="entry name" value="WH-like_DNA-bd_sf"/>
</dbReference>
<organism evidence="6 7">
    <name type="scientific">Georgenia halophila</name>
    <dbReference type="NCBI Taxonomy" id="620889"/>
    <lineage>
        <taxon>Bacteria</taxon>
        <taxon>Bacillati</taxon>
        <taxon>Actinomycetota</taxon>
        <taxon>Actinomycetes</taxon>
        <taxon>Micrococcales</taxon>
        <taxon>Bogoriellaceae</taxon>
        <taxon>Georgenia</taxon>
    </lineage>
</organism>
<dbReference type="NCBIfam" id="NF033788">
    <property type="entry name" value="HTH_metalloreg"/>
    <property type="match status" value="1"/>
</dbReference>
<dbReference type="InterPro" id="IPR036390">
    <property type="entry name" value="WH_DNA-bd_sf"/>
</dbReference>
<dbReference type="PANTHER" id="PTHR33154">
    <property type="entry name" value="TRANSCRIPTIONAL REGULATOR, ARSR FAMILY"/>
    <property type="match status" value="1"/>
</dbReference>
<keyword evidence="2" id="KW-0805">Transcription regulation</keyword>
<comment type="similarity">
    <text evidence="1">Belongs to the AHA1 family.</text>
</comment>
<dbReference type="InterPro" id="IPR051081">
    <property type="entry name" value="HTH_MetalResp_TranReg"/>
</dbReference>
<dbReference type="Pfam" id="PF01022">
    <property type="entry name" value="HTH_5"/>
    <property type="match status" value="1"/>
</dbReference>
<keyword evidence="3" id="KW-0238">DNA-binding</keyword>
<dbReference type="CDD" id="cd00090">
    <property type="entry name" value="HTH_ARSR"/>
    <property type="match status" value="1"/>
</dbReference>
<dbReference type="Gene3D" id="1.10.10.10">
    <property type="entry name" value="Winged helix-like DNA-binding domain superfamily/Winged helix DNA-binding domain"/>
    <property type="match status" value="1"/>
</dbReference>
<dbReference type="Proteomes" id="UP001500622">
    <property type="component" value="Unassembled WGS sequence"/>
</dbReference>
<evidence type="ECO:0000256" key="3">
    <source>
        <dbReference type="ARBA" id="ARBA00023125"/>
    </source>
</evidence>
<comment type="caution">
    <text evidence="6">The sequence shown here is derived from an EMBL/GenBank/DDBJ whole genome shotgun (WGS) entry which is preliminary data.</text>
</comment>
<dbReference type="SUPFAM" id="SSF46785">
    <property type="entry name" value="Winged helix' DNA-binding domain"/>
    <property type="match status" value="1"/>
</dbReference>
<gene>
    <name evidence="6" type="ORF">GCM10023169_26260</name>
</gene>
<evidence type="ECO:0000256" key="1">
    <source>
        <dbReference type="ARBA" id="ARBA00006817"/>
    </source>
</evidence>
<evidence type="ECO:0000256" key="2">
    <source>
        <dbReference type="ARBA" id="ARBA00023015"/>
    </source>
</evidence>